<feature type="transmembrane region" description="Helical" evidence="2">
    <location>
        <begin position="20"/>
        <end position="40"/>
    </location>
</feature>
<keyword evidence="2" id="KW-0812">Transmembrane</keyword>
<feature type="compositionally biased region" description="Polar residues" evidence="1">
    <location>
        <begin position="148"/>
        <end position="157"/>
    </location>
</feature>
<dbReference type="EMBL" id="CAACVR010000034">
    <property type="protein sequence ID" value="VEU23136.1"/>
    <property type="molecule type" value="Genomic_DNA"/>
</dbReference>
<name>A0A448YQH6_BRENA</name>
<dbReference type="AlphaFoldDB" id="A0A448YQH6"/>
<evidence type="ECO:0000256" key="2">
    <source>
        <dbReference type="SAM" id="Phobius"/>
    </source>
</evidence>
<accession>A0A448YQH6</accession>
<keyword evidence="4" id="KW-1185">Reference proteome</keyword>
<feature type="compositionally biased region" description="Low complexity" evidence="1">
    <location>
        <begin position="196"/>
        <end position="213"/>
    </location>
</feature>
<protein>
    <submittedName>
        <fullName evidence="3">DEKNAAC104047</fullName>
    </submittedName>
</protein>
<evidence type="ECO:0000256" key="1">
    <source>
        <dbReference type="SAM" id="MobiDB-lite"/>
    </source>
</evidence>
<dbReference type="Proteomes" id="UP000290900">
    <property type="component" value="Unassembled WGS sequence"/>
</dbReference>
<feature type="compositionally biased region" description="Acidic residues" evidence="1">
    <location>
        <begin position="161"/>
        <end position="176"/>
    </location>
</feature>
<keyword evidence="2" id="KW-1133">Transmembrane helix</keyword>
<dbReference type="InParanoid" id="A0A448YQH6"/>
<gene>
    <name evidence="3" type="ORF">BRENAR_LOCUS3867</name>
</gene>
<feature type="region of interest" description="Disordered" evidence="1">
    <location>
        <begin position="242"/>
        <end position="264"/>
    </location>
</feature>
<organism evidence="3 4">
    <name type="scientific">Brettanomyces naardenensis</name>
    <name type="common">Yeast</name>
    <dbReference type="NCBI Taxonomy" id="13370"/>
    <lineage>
        <taxon>Eukaryota</taxon>
        <taxon>Fungi</taxon>
        <taxon>Dikarya</taxon>
        <taxon>Ascomycota</taxon>
        <taxon>Saccharomycotina</taxon>
        <taxon>Pichiomycetes</taxon>
        <taxon>Pichiales</taxon>
        <taxon>Pichiaceae</taxon>
        <taxon>Brettanomyces</taxon>
    </lineage>
</organism>
<evidence type="ECO:0000313" key="4">
    <source>
        <dbReference type="Proteomes" id="UP000290900"/>
    </source>
</evidence>
<feature type="compositionally biased region" description="Polar residues" evidence="1">
    <location>
        <begin position="214"/>
        <end position="223"/>
    </location>
</feature>
<keyword evidence="2" id="KW-0472">Membrane</keyword>
<reference evidence="3 4" key="1">
    <citation type="submission" date="2018-12" db="EMBL/GenBank/DDBJ databases">
        <authorList>
            <person name="Tiukova I."/>
            <person name="Dainat J."/>
        </authorList>
    </citation>
    <scope>NUCLEOTIDE SEQUENCE [LARGE SCALE GENOMIC DNA]</scope>
</reference>
<feature type="transmembrane region" description="Helical" evidence="2">
    <location>
        <begin position="52"/>
        <end position="70"/>
    </location>
</feature>
<dbReference type="OrthoDB" id="10643332at2759"/>
<feature type="compositionally biased region" description="Basic and acidic residues" evidence="1">
    <location>
        <begin position="136"/>
        <end position="145"/>
    </location>
</feature>
<sequence length="264" mass="29204">MHSKLSQVFSPQLGLPEIHLFPSGTVVALLAILARIAITAHKNPAPLPTHSSLILGILATSTVSVVINYFRYIDSLDAEEGDKDSSDNDNSTQKTLGKKQFRLIQVFQPVSSISGEFFRFSNTKDERRRARESIERHLIKQKDVGSDDSMQSENTLVDSGSEIEEGEDDSSDDGEGDYNNKDNNTQLHSLFMENYPKSVPSTPVNSVPSSPQSDNTSPFNTPELASSWKFTNLLSRLMASEEEAEPGFQGLRPLKLVHGEHNLE</sequence>
<feature type="region of interest" description="Disordered" evidence="1">
    <location>
        <begin position="136"/>
        <end position="223"/>
    </location>
</feature>
<proteinExistence type="predicted"/>
<evidence type="ECO:0000313" key="3">
    <source>
        <dbReference type="EMBL" id="VEU23136.1"/>
    </source>
</evidence>